<feature type="compositionally biased region" description="Low complexity" evidence="3">
    <location>
        <begin position="143"/>
        <end position="154"/>
    </location>
</feature>
<dbReference type="GO" id="GO:0016567">
    <property type="term" value="P:protein ubiquitination"/>
    <property type="evidence" value="ECO:0007669"/>
    <property type="project" value="InterPro"/>
</dbReference>
<feature type="compositionally biased region" description="Acidic residues" evidence="3">
    <location>
        <begin position="114"/>
        <end position="135"/>
    </location>
</feature>
<feature type="domain" description="U-box" evidence="4">
    <location>
        <begin position="232"/>
        <end position="304"/>
    </location>
</feature>
<dbReference type="InterPro" id="IPR013083">
    <property type="entry name" value="Znf_RING/FYVE/PHD"/>
</dbReference>
<dbReference type="InterPro" id="IPR057649">
    <property type="entry name" value="PUB62-63_C"/>
</dbReference>
<dbReference type="AlphaFoldDB" id="A0AAV9C615"/>
<accession>A0AAV9C615</accession>
<dbReference type="Proteomes" id="UP001180020">
    <property type="component" value="Unassembled WGS sequence"/>
</dbReference>
<evidence type="ECO:0000256" key="3">
    <source>
        <dbReference type="SAM" id="MobiDB-lite"/>
    </source>
</evidence>
<organism evidence="5 6">
    <name type="scientific">Acorus calamus</name>
    <name type="common">Sweet flag</name>
    <dbReference type="NCBI Taxonomy" id="4465"/>
    <lineage>
        <taxon>Eukaryota</taxon>
        <taxon>Viridiplantae</taxon>
        <taxon>Streptophyta</taxon>
        <taxon>Embryophyta</taxon>
        <taxon>Tracheophyta</taxon>
        <taxon>Spermatophyta</taxon>
        <taxon>Magnoliopsida</taxon>
        <taxon>Liliopsida</taxon>
        <taxon>Acoraceae</taxon>
        <taxon>Acorus</taxon>
    </lineage>
</organism>
<dbReference type="SUPFAM" id="SSF57850">
    <property type="entry name" value="RING/U-box"/>
    <property type="match status" value="1"/>
</dbReference>
<proteinExistence type="predicted"/>
<evidence type="ECO:0000256" key="1">
    <source>
        <dbReference type="ARBA" id="ARBA00004906"/>
    </source>
</evidence>
<dbReference type="Gene3D" id="3.30.40.10">
    <property type="entry name" value="Zinc/RING finger domain, C3HC4 (zinc finger)"/>
    <property type="match status" value="1"/>
</dbReference>
<dbReference type="Pfam" id="PF23112">
    <property type="entry name" value="PUB62-63_C"/>
    <property type="match status" value="1"/>
</dbReference>
<evidence type="ECO:0000313" key="6">
    <source>
        <dbReference type="Proteomes" id="UP001180020"/>
    </source>
</evidence>
<dbReference type="EMBL" id="JAUJYO010000021">
    <property type="protein sequence ID" value="KAK1284196.1"/>
    <property type="molecule type" value="Genomic_DNA"/>
</dbReference>
<keyword evidence="2" id="KW-0808">Transferase</keyword>
<comment type="pathway">
    <text evidence="1">Protein modification; protein ubiquitination.</text>
</comment>
<dbReference type="Pfam" id="PF04564">
    <property type="entry name" value="U-box"/>
    <property type="match status" value="1"/>
</dbReference>
<evidence type="ECO:0000313" key="5">
    <source>
        <dbReference type="EMBL" id="KAK1284196.1"/>
    </source>
</evidence>
<evidence type="ECO:0000256" key="2">
    <source>
        <dbReference type="ARBA" id="ARBA00022679"/>
    </source>
</evidence>
<dbReference type="InterPro" id="IPR003613">
    <property type="entry name" value="Ubox_domain"/>
</dbReference>
<keyword evidence="6" id="KW-1185">Reference proteome</keyword>
<dbReference type="PANTHER" id="PTHR33644">
    <property type="entry name" value="U-BOX DOMAIN-CONTAINING PROTEIN 62-RELATED"/>
    <property type="match status" value="1"/>
</dbReference>
<dbReference type="PROSITE" id="PS51698">
    <property type="entry name" value="U_BOX"/>
    <property type="match status" value="1"/>
</dbReference>
<dbReference type="GO" id="GO:0004842">
    <property type="term" value="F:ubiquitin-protein transferase activity"/>
    <property type="evidence" value="ECO:0007669"/>
    <property type="project" value="InterPro"/>
</dbReference>
<protein>
    <submittedName>
        <fullName evidence="5">U-box domain-containing protein 62</fullName>
    </submittedName>
</protein>
<feature type="region of interest" description="Disordered" evidence="3">
    <location>
        <begin position="1"/>
        <end position="159"/>
    </location>
</feature>
<reference evidence="5" key="2">
    <citation type="submission" date="2023-06" db="EMBL/GenBank/DDBJ databases">
        <authorList>
            <person name="Ma L."/>
            <person name="Liu K.-W."/>
            <person name="Li Z."/>
            <person name="Hsiao Y.-Y."/>
            <person name="Qi Y."/>
            <person name="Fu T."/>
            <person name="Tang G."/>
            <person name="Zhang D."/>
            <person name="Sun W.-H."/>
            <person name="Liu D.-K."/>
            <person name="Li Y."/>
            <person name="Chen G.-Z."/>
            <person name="Liu X.-D."/>
            <person name="Liao X.-Y."/>
            <person name="Jiang Y.-T."/>
            <person name="Yu X."/>
            <person name="Hao Y."/>
            <person name="Huang J."/>
            <person name="Zhao X.-W."/>
            <person name="Ke S."/>
            <person name="Chen Y.-Y."/>
            <person name="Wu W.-L."/>
            <person name="Hsu J.-L."/>
            <person name="Lin Y.-F."/>
            <person name="Huang M.-D."/>
            <person name="Li C.-Y."/>
            <person name="Huang L."/>
            <person name="Wang Z.-W."/>
            <person name="Zhao X."/>
            <person name="Zhong W.-Y."/>
            <person name="Peng D.-H."/>
            <person name="Ahmad S."/>
            <person name="Lan S."/>
            <person name="Zhang J.-S."/>
            <person name="Tsai W.-C."/>
            <person name="Van De Peer Y."/>
            <person name="Liu Z.-J."/>
        </authorList>
    </citation>
    <scope>NUCLEOTIDE SEQUENCE</scope>
    <source>
        <strain evidence="5">CP</strain>
        <tissue evidence="5">Leaves</tissue>
    </source>
</reference>
<dbReference type="PANTHER" id="PTHR33644:SF5">
    <property type="entry name" value="U-BOX DOMAIN-CONTAINING PROTEIN 62"/>
    <property type="match status" value="1"/>
</dbReference>
<comment type="caution">
    <text evidence="5">The sequence shown here is derived from an EMBL/GenBank/DDBJ whole genome shotgun (WGS) entry which is preliminary data.</text>
</comment>
<evidence type="ECO:0000259" key="4">
    <source>
        <dbReference type="PROSITE" id="PS51698"/>
    </source>
</evidence>
<reference evidence="5" key="1">
    <citation type="journal article" date="2023" name="Nat. Commun.">
        <title>Diploid and tetraploid genomes of Acorus and the evolution of monocots.</title>
        <authorList>
            <person name="Ma L."/>
            <person name="Liu K.W."/>
            <person name="Li Z."/>
            <person name="Hsiao Y.Y."/>
            <person name="Qi Y."/>
            <person name="Fu T."/>
            <person name="Tang G.D."/>
            <person name="Zhang D."/>
            <person name="Sun W.H."/>
            <person name="Liu D.K."/>
            <person name="Li Y."/>
            <person name="Chen G.Z."/>
            <person name="Liu X.D."/>
            <person name="Liao X.Y."/>
            <person name="Jiang Y.T."/>
            <person name="Yu X."/>
            <person name="Hao Y."/>
            <person name="Huang J."/>
            <person name="Zhao X.W."/>
            <person name="Ke S."/>
            <person name="Chen Y.Y."/>
            <person name="Wu W.L."/>
            <person name="Hsu J.L."/>
            <person name="Lin Y.F."/>
            <person name="Huang M.D."/>
            <person name="Li C.Y."/>
            <person name="Huang L."/>
            <person name="Wang Z.W."/>
            <person name="Zhao X."/>
            <person name="Zhong W.Y."/>
            <person name="Peng D.H."/>
            <person name="Ahmad S."/>
            <person name="Lan S."/>
            <person name="Zhang J.S."/>
            <person name="Tsai W.C."/>
            <person name="Van de Peer Y."/>
            <person name="Liu Z.J."/>
        </authorList>
    </citation>
    <scope>NUCLEOTIDE SEQUENCE</scope>
    <source>
        <strain evidence="5">CP</strain>
    </source>
</reference>
<sequence>MASSERIDNGGMNHHPPMVFQENNPLQFSHGDRGGGGGRAVSDHHARKPRQTAQQGGGVGYGDGEMLFSRDNRFFQGPPHPPSGPEYRRPIYRGSPDGRWNAEGSGGSHGGDGEGSDEDDDEEDEDDVDEGDGEVEGLVSDKNNNSSGSVQSSSEKNHGSNLAVQVKNGGAVHQTGRLEHYENAITVAEPDIYYAQMLQGGDGSAQKEVGGGNGCDFGGRNDGVLSGEPGDCLRTILSDPITGALMDDAVILPCGHSFGSEGIQHVVRMKTCFRCAQPVSEDLVRPNLALRSAVQAFRREEDAQSSKALKRRRERTEQDKCSYGDAFPLEFSRGKGVQFPFAVSDRVIIKGNKRTPQRFVGRTAVVTTQCLNGWYVVKTLDNAESVKLQYRSLAKVANGQASNSVSIKAITPNWLTNRDMQME</sequence>
<gene>
    <name evidence="5" type="primary">PUB62</name>
    <name evidence="5" type="ORF">QJS10_CPB21g01623</name>
</gene>
<name>A0AAV9C615_ACOCL</name>